<protein>
    <recommendedName>
        <fullName evidence="7">Phosphatidylglycerol--prolipoprotein diacylglyceryl transferase</fullName>
        <ecNumber evidence="7">2.5.1.145</ecNumber>
    </recommendedName>
</protein>
<comment type="similarity">
    <text evidence="1 7">Belongs to the Lgt family.</text>
</comment>
<dbReference type="Pfam" id="PF01790">
    <property type="entry name" value="LGT"/>
    <property type="match status" value="1"/>
</dbReference>
<feature type="transmembrane region" description="Helical" evidence="7">
    <location>
        <begin position="260"/>
        <end position="286"/>
    </location>
</feature>
<dbReference type="EMBL" id="CP003984">
    <property type="protein sequence ID" value="AII87592.1"/>
    <property type="molecule type" value="Genomic_DNA"/>
</dbReference>
<evidence type="ECO:0000256" key="3">
    <source>
        <dbReference type="ARBA" id="ARBA00022679"/>
    </source>
</evidence>
<evidence type="ECO:0000256" key="5">
    <source>
        <dbReference type="ARBA" id="ARBA00022989"/>
    </source>
</evidence>
<dbReference type="NCBIfam" id="TIGR00544">
    <property type="entry name" value="lgt"/>
    <property type="match status" value="1"/>
</dbReference>
<proteinExistence type="inferred from homology"/>
<dbReference type="InterPro" id="IPR001640">
    <property type="entry name" value="Lgt"/>
</dbReference>
<dbReference type="AlphaFoldDB" id="A0AAN0VIV5"/>
<dbReference type="PROSITE" id="PS01311">
    <property type="entry name" value="LGT"/>
    <property type="match status" value="1"/>
</dbReference>
<feature type="binding site" evidence="7">
    <location>
        <position position="150"/>
    </location>
    <ligand>
        <name>a 1,2-diacyl-sn-glycero-3-phospho-(1'-sn-glycerol)</name>
        <dbReference type="ChEBI" id="CHEBI:64716"/>
    </ligand>
</feature>
<evidence type="ECO:0000313" key="9">
    <source>
        <dbReference type="Proteomes" id="UP000028680"/>
    </source>
</evidence>
<keyword evidence="2 7" id="KW-1003">Cell membrane</keyword>
<feature type="transmembrane region" description="Helical" evidence="7">
    <location>
        <begin position="107"/>
        <end position="125"/>
    </location>
</feature>
<sequence length="293" mass="32136">MDIPLWQFSLAGMDFSLGGFELALRWYALAYIAGILLASWIMRRALRRPALWPQDRPAFSEANLDDLITWLIFGIIIGGRLGYVLFYNPSYYLANPAAALRIFDGGMSFHGGFLGVVAAGLLFCRKHKIALLKASDVMAASAPAGLLFGRLANFINAELWGRETTLPWGVIFPGEDAQTCVQAAAGLCARHPSQLYEALGEGLILGALLLYLLFRTGALRRSGLLTGIFLIGYGLTRFMVEWVRQPDAQFQTLDNPIGYALQLGPTGLTMGQILTLPMLLAGLWLIQKARARP</sequence>
<comment type="catalytic activity">
    <reaction evidence="7">
        <text>L-cysteinyl-[prolipoprotein] + a 1,2-diacyl-sn-glycero-3-phospho-(1'-sn-glycerol) = an S-1,2-diacyl-sn-glyceryl-L-cysteinyl-[prolipoprotein] + sn-glycerol 1-phosphate + H(+)</text>
        <dbReference type="Rhea" id="RHEA:56712"/>
        <dbReference type="Rhea" id="RHEA-COMP:14679"/>
        <dbReference type="Rhea" id="RHEA-COMP:14680"/>
        <dbReference type="ChEBI" id="CHEBI:15378"/>
        <dbReference type="ChEBI" id="CHEBI:29950"/>
        <dbReference type="ChEBI" id="CHEBI:57685"/>
        <dbReference type="ChEBI" id="CHEBI:64716"/>
        <dbReference type="ChEBI" id="CHEBI:140658"/>
        <dbReference type="EC" id="2.5.1.145"/>
    </reaction>
</comment>
<feature type="transmembrane region" description="Helical" evidence="7">
    <location>
        <begin position="26"/>
        <end position="46"/>
    </location>
</feature>
<comment type="subcellular location">
    <subcellularLocation>
        <location evidence="7">Cell membrane</location>
        <topology evidence="7">Multi-pass membrane protein</topology>
    </subcellularLocation>
</comment>
<comment type="pathway">
    <text evidence="7">Protein modification; lipoprotein biosynthesis (diacylglyceryl transfer).</text>
</comment>
<keyword evidence="3 7" id="KW-0808">Transferase</keyword>
<keyword evidence="9" id="KW-1185">Reference proteome</keyword>
<dbReference type="HAMAP" id="MF_01147">
    <property type="entry name" value="Lgt"/>
    <property type="match status" value="1"/>
</dbReference>
<accession>A0AAN0VIV5</accession>
<evidence type="ECO:0000313" key="8">
    <source>
        <dbReference type="EMBL" id="AII87592.1"/>
    </source>
</evidence>
<dbReference type="GO" id="GO:0008961">
    <property type="term" value="F:phosphatidylglycerol-prolipoprotein diacylglyceryl transferase activity"/>
    <property type="evidence" value="ECO:0007669"/>
    <property type="project" value="UniProtKB-UniRule"/>
</dbReference>
<gene>
    <name evidence="7 8" type="primary">lgt</name>
    <name evidence="8" type="ORF">RCA23_c20610</name>
</gene>
<dbReference type="PANTHER" id="PTHR30589:SF0">
    <property type="entry name" value="PHOSPHATIDYLGLYCEROL--PROLIPOPROTEIN DIACYLGLYCERYL TRANSFERASE"/>
    <property type="match status" value="1"/>
</dbReference>
<keyword evidence="6 7" id="KW-0472">Membrane</keyword>
<evidence type="ECO:0000256" key="4">
    <source>
        <dbReference type="ARBA" id="ARBA00022692"/>
    </source>
</evidence>
<reference evidence="8 9" key="1">
    <citation type="journal article" date="2014" name="ISME J.">
        <title>Adaptation of an abundant Roseobacter RCA organism to pelagic systems revealed by genomic and transcriptomic analyses.</title>
        <authorList>
            <person name="Voget S."/>
            <person name="Wemheuer B."/>
            <person name="Brinkhoff T."/>
            <person name="Vollmers J."/>
            <person name="Dietrich S."/>
            <person name="Giebel H.A."/>
            <person name="Beardsley C."/>
            <person name="Sardemann C."/>
            <person name="Bakenhus I."/>
            <person name="Billerbeck S."/>
            <person name="Daniel R."/>
            <person name="Simon M."/>
        </authorList>
    </citation>
    <scope>NUCLEOTIDE SEQUENCE [LARGE SCALE GENOMIC DNA]</scope>
    <source>
        <strain evidence="8 9">RCA23</strain>
    </source>
</reference>
<name>A0AAN0VIV5_9RHOB</name>
<dbReference type="EC" id="2.5.1.145" evidence="7"/>
<evidence type="ECO:0000256" key="1">
    <source>
        <dbReference type="ARBA" id="ARBA00007150"/>
    </source>
</evidence>
<evidence type="ECO:0000256" key="2">
    <source>
        <dbReference type="ARBA" id="ARBA00022475"/>
    </source>
</evidence>
<keyword evidence="5 7" id="KW-1133">Transmembrane helix</keyword>
<evidence type="ECO:0000256" key="7">
    <source>
        <dbReference type="HAMAP-Rule" id="MF_01147"/>
    </source>
</evidence>
<dbReference type="Proteomes" id="UP000028680">
    <property type="component" value="Chromosome"/>
</dbReference>
<dbReference type="PANTHER" id="PTHR30589">
    <property type="entry name" value="PROLIPOPROTEIN DIACYLGLYCERYL TRANSFERASE"/>
    <property type="match status" value="1"/>
</dbReference>
<feature type="transmembrane region" description="Helical" evidence="7">
    <location>
        <begin position="67"/>
        <end position="87"/>
    </location>
</feature>
<keyword evidence="8" id="KW-0328">Glycosyltransferase</keyword>
<feature type="transmembrane region" description="Helical" evidence="7">
    <location>
        <begin position="223"/>
        <end position="240"/>
    </location>
</feature>
<organism evidence="8 9">
    <name type="scientific">Planktomarina temperata RCA23</name>
    <dbReference type="NCBI Taxonomy" id="666509"/>
    <lineage>
        <taxon>Bacteria</taxon>
        <taxon>Pseudomonadati</taxon>
        <taxon>Pseudomonadota</taxon>
        <taxon>Alphaproteobacteria</taxon>
        <taxon>Rhodobacterales</taxon>
        <taxon>Paracoccaceae</taxon>
        <taxon>Planktomarina</taxon>
    </lineage>
</organism>
<dbReference type="GO" id="GO:0042158">
    <property type="term" value="P:lipoprotein biosynthetic process"/>
    <property type="evidence" value="ECO:0007669"/>
    <property type="project" value="UniProtKB-UniRule"/>
</dbReference>
<comment type="function">
    <text evidence="7">Catalyzes the transfer of the diacylglyceryl group from phosphatidylglycerol to the sulfhydryl group of the N-terminal cysteine of a prolipoprotein, the first step in the formation of mature lipoproteins.</text>
</comment>
<dbReference type="KEGG" id="ptp:RCA23_c20610"/>
<dbReference type="GO" id="GO:0005886">
    <property type="term" value="C:plasma membrane"/>
    <property type="evidence" value="ECO:0007669"/>
    <property type="project" value="UniProtKB-SubCell"/>
</dbReference>
<keyword evidence="4 7" id="KW-0812">Transmembrane</keyword>
<evidence type="ECO:0000256" key="6">
    <source>
        <dbReference type="ARBA" id="ARBA00023136"/>
    </source>
</evidence>